<evidence type="ECO:0000313" key="3">
    <source>
        <dbReference type="Proteomes" id="UP000524404"/>
    </source>
</evidence>
<dbReference type="Pfam" id="PF13391">
    <property type="entry name" value="HNH_2"/>
    <property type="match status" value="1"/>
</dbReference>
<dbReference type="Proteomes" id="UP000524404">
    <property type="component" value="Unassembled WGS sequence"/>
</dbReference>
<accession>A0A841EN75</accession>
<reference evidence="2 3" key="1">
    <citation type="submission" date="2020-08" db="EMBL/GenBank/DDBJ databases">
        <title>Functional genomics of gut bacteria from endangered species of beetles.</title>
        <authorList>
            <person name="Carlos-Shanley C."/>
        </authorList>
    </citation>
    <scope>NUCLEOTIDE SEQUENCE [LARGE SCALE GENOMIC DNA]</scope>
    <source>
        <strain evidence="2 3">S00070</strain>
    </source>
</reference>
<name>A0A841EN75_9BACT</name>
<proteinExistence type="predicted"/>
<feature type="domain" description="HNH nuclease" evidence="1">
    <location>
        <begin position="149"/>
        <end position="200"/>
    </location>
</feature>
<dbReference type="EMBL" id="JACHKT010000015">
    <property type="protein sequence ID" value="MBB6003664.1"/>
    <property type="molecule type" value="Genomic_DNA"/>
</dbReference>
<gene>
    <name evidence="2" type="ORF">HNP25_002322</name>
</gene>
<comment type="caution">
    <text evidence="2">The sequence shown here is derived from an EMBL/GenBank/DDBJ whole genome shotgun (WGS) entry which is preliminary data.</text>
</comment>
<protein>
    <submittedName>
        <fullName evidence="2">Putative restriction endonuclease</fullName>
    </submittedName>
</protein>
<keyword evidence="2" id="KW-0255">Endonuclease</keyword>
<dbReference type="InterPro" id="IPR003615">
    <property type="entry name" value="HNH_nuc"/>
</dbReference>
<dbReference type="AlphaFoldDB" id="A0A841EN75"/>
<organism evidence="2 3">
    <name type="scientific">Arcicella rosea</name>
    <dbReference type="NCBI Taxonomy" id="502909"/>
    <lineage>
        <taxon>Bacteria</taxon>
        <taxon>Pseudomonadati</taxon>
        <taxon>Bacteroidota</taxon>
        <taxon>Cytophagia</taxon>
        <taxon>Cytophagales</taxon>
        <taxon>Flectobacillaceae</taxon>
        <taxon>Arcicella</taxon>
    </lineage>
</organism>
<dbReference type="GO" id="GO:0004519">
    <property type="term" value="F:endonuclease activity"/>
    <property type="evidence" value="ECO:0007669"/>
    <property type="project" value="UniProtKB-KW"/>
</dbReference>
<dbReference type="RefSeq" id="WP_184134237.1">
    <property type="nucleotide sequence ID" value="NZ_JACHKT010000015.1"/>
</dbReference>
<keyword evidence="2" id="KW-0540">Nuclease</keyword>
<sequence length="255" mass="29832">MERRNWTRDELILAYNLYCKIPYGQFNTSSTDVKELGHIIGRTPGAVAFKLVNFVSLDPRQKLLGRKGATNIGKLDKEIFEEFSTNFDEMFFKSENLLFEKFVDFYKKGNTEIFVDSSKKGEYKIRETKVRINQDYFRTLVLSNYSNVCSITGIKIPELLIASHIKPWSKDEKNRLNPTNGICLSATFDKAFDKGLISIDKNYKILFSSKMKKYSKEIFYQEELSKFENRQIIPPMKFLPNEEFLLYHNNAVFQP</sequence>
<keyword evidence="3" id="KW-1185">Reference proteome</keyword>
<evidence type="ECO:0000313" key="2">
    <source>
        <dbReference type="EMBL" id="MBB6003664.1"/>
    </source>
</evidence>
<keyword evidence="2" id="KW-0378">Hydrolase</keyword>
<evidence type="ECO:0000259" key="1">
    <source>
        <dbReference type="Pfam" id="PF13391"/>
    </source>
</evidence>